<evidence type="ECO:0008006" key="4">
    <source>
        <dbReference type="Google" id="ProtNLM"/>
    </source>
</evidence>
<name>A0A369VW89_9SPHN</name>
<sequence>MDFDAGDVLGNVSWETGPNGDARKNIVRGKFTDPSPNSLFQPIDYPAVSIPNLDGIDRIDPFTVAIVQSGDHAQRLAKLRLMRLLYSSRFAADINAKAWGVKDGQVVRLTFPALGFYQKLFRVEAVTVQPSGVAPMVLIEEDASIYAPFTDVRSPVSAAAPIRYDPLNLPLVQAIDQAGQTAEWPQIVGEGKPADNATNSADPDSPFGSGKVRDALAEIERIDPLTSDLSALQEAKVGTDRALEALGRSYVDQEATLRQIDRDAGRIDETLLRLLAESNRTREVLRDAGIVVDPETGIVRLYAIDQLAERTSRAEVTLDGQAALISQKASVSYVAEQIALAVLDPAQAAQLEPIIARLTEAEQTIDGLNAAVALRATVVDVTAQGGRLTGVEQDLDALAGTVSTKASQTTVDDQGARLALAEQQLTAIGETTSYSVVIRQARAVADDAAEAALRGLVAGDAADRRSIAVQAEIRQELYTRILSGEAAEAIARTQLGVQIGLLDARSVQETALRIAGDKVSADRIDGTAGKRVRVDVQLNAYGSEGGALFVATAQLMRRGPDGSVVAIGREVDVRGPGLAYPQPFGWWAIDYPPAGTSSYFLRGKLVLNQSGSRIFQFVNIQIAAEETKR</sequence>
<protein>
    <recommendedName>
        <fullName evidence="4">DUF1983 domain-containing protein</fullName>
    </recommendedName>
</protein>
<evidence type="ECO:0000313" key="2">
    <source>
        <dbReference type="EMBL" id="RDE05440.1"/>
    </source>
</evidence>
<dbReference type="AlphaFoldDB" id="A0A369VW89"/>
<evidence type="ECO:0000313" key="3">
    <source>
        <dbReference type="Proteomes" id="UP000253918"/>
    </source>
</evidence>
<feature type="region of interest" description="Disordered" evidence="1">
    <location>
        <begin position="189"/>
        <end position="210"/>
    </location>
</feature>
<keyword evidence="3" id="KW-1185">Reference proteome</keyword>
<evidence type="ECO:0000256" key="1">
    <source>
        <dbReference type="SAM" id="MobiDB-lite"/>
    </source>
</evidence>
<proteinExistence type="predicted"/>
<dbReference type="EMBL" id="QQNB01000002">
    <property type="protein sequence ID" value="RDE05440.1"/>
    <property type="molecule type" value="Genomic_DNA"/>
</dbReference>
<reference evidence="2 3" key="1">
    <citation type="submission" date="2018-07" db="EMBL/GenBank/DDBJ databases">
        <title>a novel species of Sphingomonas isolated from the rhizosphere soil of Araceae plant.</title>
        <authorList>
            <person name="Zhiyong W."/>
            <person name="Qinglan Z."/>
            <person name="Zhiwei F."/>
            <person name="Ding X."/>
            <person name="Gejiao W."/>
            <person name="Shixue Z."/>
        </authorList>
    </citation>
    <scope>NUCLEOTIDE SEQUENCE [LARGE SCALE GENOMIC DNA]</scope>
    <source>
        <strain evidence="2 3">WZY 27</strain>
    </source>
</reference>
<comment type="caution">
    <text evidence="2">The sequence shown here is derived from an EMBL/GenBank/DDBJ whole genome shotgun (WGS) entry which is preliminary data.</text>
</comment>
<organism evidence="2 3">
    <name type="scientific">Sphingomonas aracearum</name>
    <dbReference type="NCBI Taxonomy" id="2283317"/>
    <lineage>
        <taxon>Bacteria</taxon>
        <taxon>Pseudomonadati</taxon>
        <taxon>Pseudomonadota</taxon>
        <taxon>Alphaproteobacteria</taxon>
        <taxon>Sphingomonadales</taxon>
        <taxon>Sphingomonadaceae</taxon>
        <taxon>Sphingomonas</taxon>
    </lineage>
</organism>
<gene>
    <name evidence="2" type="ORF">DVW87_09320</name>
</gene>
<dbReference type="OrthoDB" id="7172230at2"/>
<accession>A0A369VW89</accession>
<dbReference type="RefSeq" id="WP_114687510.1">
    <property type="nucleotide sequence ID" value="NZ_QQNB01000002.1"/>
</dbReference>
<dbReference type="Proteomes" id="UP000253918">
    <property type="component" value="Unassembled WGS sequence"/>
</dbReference>